<dbReference type="PANTHER" id="PTHR44858:SF1">
    <property type="entry name" value="UDP-N-ACETYLGLUCOSAMINE--PEPTIDE N-ACETYLGLUCOSAMINYLTRANSFERASE SPINDLY-RELATED"/>
    <property type="match status" value="1"/>
</dbReference>
<dbReference type="RefSeq" id="WP_089376989.1">
    <property type="nucleotide sequence ID" value="NZ_FZNX01000001.1"/>
</dbReference>
<dbReference type="Proteomes" id="UP000198412">
    <property type="component" value="Unassembled WGS sequence"/>
</dbReference>
<evidence type="ECO:0000313" key="3">
    <source>
        <dbReference type="EMBL" id="SNR34976.1"/>
    </source>
</evidence>
<evidence type="ECO:0000256" key="2">
    <source>
        <dbReference type="ARBA" id="ARBA00022803"/>
    </source>
</evidence>
<name>A0A238VL64_9FLAO</name>
<keyword evidence="2" id="KW-0802">TPR repeat</keyword>
<dbReference type="Gene3D" id="1.25.40.10">
    <property type="entry name" value="Tetratricopeptide repeat domain"/>
    <property type="match status" value="2"/>
</dbReference>
<organism evidence="3 4">
    <name type="scientific">Lutibacter flavus</name>
    <dbReference type="NCBI Taxonomy" id="691689"/>
    <lineage>
        <taxon>Bacteria</taxon>
        <taxon>Pseudomonadati</taxon>
        <taxon>Bacteroidota</taxon>
        <taxon>Flavobacteriia</taxon>
        <taxon>Flavobacteriales</taxon>
        <taxon>Flavobacteriaceae</taxon>
        <taxon>Lutibacter</taxon>
    </lineage>
</organism>
<gene>
    <name evidence="3" type="ORF">SAMN04488111_0660</name>
</gene>
<sequence>MKAIKLLLIVFTIISFYNCKETTHKPNSESSLKIIKPNDSSIIGIWKHMSPHGPMKINFKENGVVETDLGDDNSIDVISSYIIKADTIEFFDKEGKSCPNLGVYKVYNRGYTVSFDVLDDLCNGRIKSTSGFWVRPNHMEQISQLNTIIEKTNDIEFVLHRARMYLALTKYKLAKNDFDTYIKRDSSDAKVFINRAATRFPFGLKGIVYDCNKSIALDSTDKNAYFLRGLAYYGLDEKQKGCDDFQKSIDLGFEILKEAEYDKCKEYW</sequence>
<accession>A0A238VL64</accession>
<evidence type="ECO:0008006" key="5">
    <source>
        <dbReference type="Google" id="ProtNLM"/>
    </source>
</evidence>
<proteinExistence type="predicted"/>
<reference evidence="4" key="1">
    <citation type="submission" date="2017-06" db="EMBL/GenBank/DDBJ databases">
        <authorList>
            <person name="Varghese N."/>
            <person name="Submissions S."/>
        </authorList>
    </citation>
    <scope>NUCLEOTIDE SEQUENCE [LARGE SCALE GENOMIC DNA]</scope>
    <source>
        <strain evidence="4">DSM 27993</strain>
    </source>
</reference>
<dbReference type="OrthoDB" id="1334785at2"/>
<dbReference type="InterPro" id="IPR011990">
    <property type="entry name" value="TPR-like_helical_dom_sf"/>
</dbReference>
<dbReference type="SUPFAM" id="SSF48452">
    <property type="entry name" value="TPR-like"/>
    <property type="match status" value="1"/>
</dbReference>
<dbReference type="AlphaFoldDB" id="A0A238VL64"/>
<keyword evidence="4" id="KW-1185">Reference proteome</keyword>
<dbReference type="PANTHER" id="PTHR44858">
    <property type="entry name" value="TETRATRICOPEPTIDE REPEAT PROTEIN 6"/>
    <property type="match status" value="1"/>
</dbReference>
<protein>
    <recommendedName>
        <fullName evidence="5">Tetratricopeptide repeat-containing protein</fullName>
    </recommendedName>
</protein>
<keyword evidence="1" id="KW-0677">Repeat</keyword>
<evidence type="ECO:0000256" key="1">
    <source>
        <dbReference type="ARBA" id="ARBA00022737"/>
    </source>
</evidence>
<evidence type="ECO:0000313" key="4">
    <source>
        <dbReference type="Proteomes" id="UP000198412"/>
    </source>
</evidence>
<dbReference type="InterPro" id="IPR050498">
    <property type="entry name" value="Ycf3"/>
</dbReference>
<dbReference type="EMBL" id="FZNX01000001">
    <property type="protein sequence ID" value="SNR34976.1"/>
    <property type="molecule type" value="Genomic_DNA"/>
</dbReference>